<sequence>MPRRALERLRHVRETTTENQMSECPAGIEICAIQASTRVYGRLSKNVGCSSARKESESSQALKRTAELFGATPTRMHVQIALATLRCFSPLRRARDQLDMARKYKKRRQAQHAGEPSASDPTLLRIRTGYPRKIRAPPGTVTVRLRVNSNQRQDASFSQTLWARVPRERPRRRTTAST</sequence>
<name>A0ACB7S403_HYAAI</name>
<organism evidence="1 2">
    <name type="scientific">Hyalomma asiaticum</name>
    <name type="common">Tick</name>
    <dbReference type="NCBI Taxonomy" id="266040"/>
    <lineage>
        <taxon>Eukaryota</taxon>
        <taxon>Metazoa</taxon>
        <taxon>Ecdysozoa</taxon>
        <taxon>Arthropoda</taxon>
        <taxon>Chelicerata</taxon>
        <taxon>Arachnida</taxon>
        <taxon>Acari</taxon>
        <taxon>Parasitiformes</taxon>
        <taxon>Ixodida</taxon>
        <taxon>Ixodoidea</taxon>
        <taxon>Ixodidae</taxon>
        <taxon>Hyalomminae</taxon>
        <taxon>Hyalomma</taxon>
    </lineage>
</organism>
<keyword evidence="2" id="KW-1185">Reference proteome</keyword>
<comment type="caution">
    <text evidence="1">The sequence shown here is derived from an EMBL/GenBank/DDBJ whole genome shotgun (WGS) entry which is preliminary data.</text>
</comment>
<dbReference type="EMBL" id="CM023485">
    <property type="protein sequence ID" value="KAH6929455.1"/>
    <property type="molecule type" value="Genomic_DNA"/>
</dbReference>
<reference evidence="1" key="1">
    <citation type="submission" date="2020-05" db="EMBL/GenBank/DDBJ databases">
        <title>Large-scale comparative analyses of tick genomes elucidate their genetic diversity and vector capacities.</title>
        <authorList>
            <person name="Jia N."/>
            <person name="Wang J."/>
            <person name="Shi W."/>
            <person name="Du L."/>
            <person name="Sun Y."/>
            <person name="Zhan W."/>
            <person name="Jiang J."/>
            <person name="Wang Q."/>
            <person name="Zhang B."/>
            <person name="Ji P."/>
            <person name="Sakyi L.B."/>
            <person name="Cui X."/>
            <person name="Yuan T."/>
            <person name="Jiang B."/>
            <person name="Yang W."/>
            <person name="Lam T.T.-Y."/>
            <person name="Chang Q."/>
            <person name="Ding S."/>
            <person name="Wang X."/>
            <person name="Zhu J."/>
            <person name="Ruan X."/>
            <person name="Zhao L."/>
            <person name="Wei J."/>
            <person name="Que T."/>
            <person name="Du C."/>
            <person name="Cheng J."/>
            <person name="Dai P."/>
            <person name="Han X."/>
            <person name="Huang E."/>
            <person name="Gao Y."/>
            <person name="Liu J."/>
            <person name="Shao H."/>
            <person name="Ye R."/>
            <person name="Li L."/>
            <person name="Wei W."/>
            <person name="Wang X."/>
            <person name="Wang C."/>
            <person name="Yang T."/>
            <person name="Huo Q."/>
            <person name="Li W."/>
            <person name="Guo W."/>
            <person name="Chen H."/>
            <person name="Zhou L."/>
            <person name="Ni X."/>
            <person name="Tian J."/>
            <person name="Zhou Y."/>
            <person name="Sheng Y."/>
            <person name="Liu T."/>
            <person name="Pan Y."/>
            <person name="Xia L."/>
            <person name="Li J."/>
            <person name="Zhao F."/>
            <person name="Cao W."/>
        </authorList>
    </citation>
    <scope>NUCLEOTIDE SEQUENCE</scope>
    <source>
        <strain evidence="1">Hyas-2018</strain>
    </source>
</reference>
<dbReference type="Proteomes" id="UP000821845">
    <property type="component" value="Chromosome 5"/>
</dbReference>
<evidence type="ECO:0000313" key="1">
    <source>
        <dbReference type="EMBL" id="KAH6929455.1"/>
    </source>
</evidence>
<gene>
    <name evidence="1" type="ORF">HPB50_000272</name>
</gene>
<proteinExistence type="predicted"/>
<accession>A0ACB7S403</accession>
<evidence type="ECO:0000313" key="2">
    <source>
        <dbReference type="Proteomes" id="UP000821845"/>
    </source>
</evidence>
<protein>
    <submittedName>
        <fullName evidence="1">Uncharacterized protein</fullName>
    </submittedName>
</protein>